<proteinExistence type="predicted"/>
<protein>
    <recommendedName>
        <fullName evidence="4">DedA family protein</fullName>
    </recommendedName>
</protein>
<feature type="transmembrane region" description="Helical" evidence="1">
    <location>
        <begin position="43"/>
        <end position="65"/>
    </location>
</feature>
<evidence type="ECO:0000256" key="1">
    <source>
        <dbReference type="SAM" id="Phobius"/>
    </source>
</evidence>
<keyword evidence="1" id="KW-0812">Transmembrane</keyword>
<dbReference type="EMBL" id="JBHSWB010000001">
    <property type="protein sequence ID" value="MFC6659854.1"/>
    <property type="molecule type" value="Genomic_DNA"/>
</dbReference>
<sequence>MTDSGALAPALYLLLCVVGAPLHLNGLLGALSTVSFPLPLAWALTWAGTTLGSVLTGAALFRLGHASRQDGPAWLQRLAAGVARRPVLSGLLARLALGSGAALEAFFVLGGYRWGQYLLITVVGSALWSAQTLFGVTLLRQLAQGSPLLAGVLALFPLVLVGAVARWRRTPRAGGTA</sequence>
<dbReference type="Proteomes" id="UP001596317">
    <property type="component" value="Unassembled WGS sequence"/>
</dbReference>
<comment type="caution">
    <text evidence="2">The sequence shown here is derived from an EMBL/GenBank/DDBJ whole genome shotgun (WGS) entry which is preliminary data.</text>
</comment>
<keyword evidence="1" id="KW-0472">Membrane</keyword>
<organism evidence="2 3">
    <name type="scientific">Deinococcus multiflagellatus</name>
    <dbReference type="NCBI Taxonomy" id="1656887"/>
    <lineage>
        <taxon>Bacteria</taxon>
        <taxon>Thermotogati</taxon>
        <taxon>Deinococcota</taxon>
        <taxon>Deinococci</taxon>
        <taxon>Deinococcales</taxon>
        <taxon>Deinococcaceae</taxon>
        <taxon>Deinococcus</taxon>
    </lineage>
</organism>
<feature type="transmembrane region" description="Helical" evidence="1">
    <location>
        <begin position="86"/>
        <end position="108"/>
    </location>
</feature>
<feature type="transmembrane region" description="Helical" evidence="1">
    <location>
        <begin position="148"/>
        <end position="167"/>
    </location>
</feature>
<evidence type="ECO:0000313" key="2">
    <source>
        <dbReference type="EMBL" id="MFC6659854.1"/>
    </source>
</evidence>
<gene>
    <name evidence="2" type="ORF">ACFP90_05375</name>
</gene>
<reference evidence="3" key="1">
    <citation type="journal article" date="2019" name="Int. J. Syst. Evol. Microbiol.">
        <title>The Global Catalogue of Microorganisms (GCM) 10K type strain sequencing project: providing services to taxonomists for standard genome sequencing and annotation.</title>
        <authorList>
            <consortium name="The Broad Institute Genomics Platform"/>
            <consortium name="The Broad Institute Genome Sequencing Center for Infectious Disease"/>
            <person name="Wu L."/>
            <person name="Ma J."/>
        </authorList>
    </citation>
    <scope>NUCLEOTIDE SEQUENCE [LARGE SCALE GENOMIC DNA]</scope>
    <source>
        <strain evidence="3">CCUG 63830</strain>
    </source>
</reference>
<keyword evidence="3" id="KW-1185">Reference proteome</keyword>
<keyword evidence="1" id="KW-1133">Transmembrane helix</keyword>
<evidence type="ECO:0000313" key="3">
    <source>
        <dbReference type="Proteomes" id="UP001596317"/>
    </source>
</evidence>
<name>A0ABW1ZJE4_9DEIO</name>
<dbReference type="RefSeq" id="WP_380054586.1">
    <property type="nucleotide sequence ID" value="NZ_JBHSWB010000001.1"/>
</dbReference>
<accession>A0ABW1ZJE4</accession>
<feature type="transmembrane region" description="Helical" evidence="1">
    <location>
        <begin position="114"/>
        <end position="136"/>
    </location>
</feature>
<evidence type="ECO:0008006" key="4">
    <source>
        <dbReference type="Google" id="ProtNLM"/>
    </source>
</evidence>